<dbReference type="PANTHER" id="PTHR30558:SF3">
    <property type="entry name" value="BIOPOLYMER TRANSPORT PROTEIN EXBD-RELATED"/>
    <property type="match status" value="1"/>
</dbReference>
<geneLocation type="plasmid" evidence="9 10">
    <name>unnamed3</name>
</geneLocation>
<keyword evidence="5 8" id="KW-1133">Transmembrane helix</keyword>
<dbReference type="EMBL" id="CP042264">
    <property type="protein sequence ID" value="QDY71242.1"/>
    <property type="molecule type" value="Genomic_DNA"/>
</dbReference>
<evidence type="ECO:0000313" key="9">
    <source>
        <dbReference type="EMBL" id="QDY71242.1"/>
    </source>
</evidence>
<keyword evidence="7" id="KW-0653">Protein transport</keyword>
<evidence type="ECO:0000256" key="8">
    <source>
        <dbReference type="SAM" id="Phobius"/>
    </source>
</evidence>
<evidence type="ECO:0000256" key="3">
    <source>
        <dbReference type="ARBA" id="ARBA00022475"/>
    </source>
</evidence>
<evidence type="ECO:0000256" key="1">
    <source>
        <dbReference type="ARBA" id="ARBA00004162"/>
    </source>
</evidence>
<accession>A0A5B8IYP4</accession>
<gene>
    <name evidence="9" type="ORF">FPZ52_16270</name>
</gene>
<dbReference type="InterPro" id="IPR003400">
    <property type="entry name" value="ExbD"/>
</dbReference>
<protein>
    <submittedName>
        <fullName evidence="9">Biopolymer transporter ExbD</fullName>
    </submittedName>
</protein>
<organism evidence="9 10">
    <name type="scientific">Qingshengfaniella alkalisoli</name>
    <dbReference type="NCBI Taxonomy" id="2599296"/>
    <lineage>
        <taxon>Bacteria</taxon>
        <taxon>Pseudomonadati</taxon>
        <taxon>Pseudomonadota</taxon>
        <taxon>Alphaproteobacteria</taxon>
        <taxon>Rhodobacterales</taxon>
        <taxon>Paracoccaceae</taxon>
        <taxon>Qingshengfaniella</taxon>
    </lineage>
</organism>
<evidence type="ECO:0000313" key="10">
    <source>
        <dbReference type="Proteomes" id="UP000318483"/>
    </source>
</evidence>
<dbReference type="GO" id="GO:0005886">
    <property type="term" value="C:plasma membrane"/>
    <property type="evidence" value="ECO:0007669"/>
    <property type="project" value="UniProtKB-SubCell"/>
</dbReference>
<dbReference type="AlphaFoldDB" id="A0A5B8IYP4"/>
<evidence type="ECO:0000256" key="4">
    <source>
        <dbReference type="ARBA" id="ARBA00022692"/>
    </source>
</evidence>
<keyword evidence="3" id="KW-1003">Cell membrane</keyword>
<dbReference type="GO" id="GO:0022857">
    <property type="term" value="F:transmembrane transporter activity"/>
    <property type="evidence" value="ECO:0007669"/>
    <property type="project" value="InterPro"/>
</dbReference>
<dbReference type="Gene3D" id="3.30.420.270">
    <property type="match status" value="1"/>
</dbReference>
<dbReference type="GO" id="GO:0015031">
    <property type="term" value="P:protein transport"/>
    <property type="evidence" value="ECO:0007669"/>
    <property type="project" value="UniProtKB-KW"/>
</dbReference>
<dbReference type="Pfam" id="PF02472">
    <property type="entry name" value="ExbD"/>
    <property type="match status" value="1"/>
</dbReference>
<dbReference type="Proteomes" id="UP000318483">
    <property type="component" value="Plasmid unnamed3"/>
</dbReference>
<dbReference type="PANTHER" id="PTHR30558">
    <property type="entry name" value="EXBD MEMBRANE COMPONENT OF PMF-DRIVEN MACROMOLECULE IMPORT SYSTEM"/>
    <property type="match status" value="1"/>
</dbReference>
<dbReference type="KEGG" id="lit:FPZ52_16270"/>
<keyword evidence="4 7" id="KW-0812">Transmembrane</keyword>
<dbReference type="RefSeq" id="WP_146366658.1">
    <property type="nucleotide sequence ID" value="NZ_CP042264.1"/>
</dbReference>
<evidence type="ECO:0000256" key="6">
    <source>
        <dbReference type="ARBA" id="ARBA00023136"/>
    </source>
</evidence>
<feature type="transmembrane region" description="Helical" evidence="8">
    <location>
        <begin position="12"/>
        <end position="32"/>
    </location>
</feature>
<evidence type="ECO:0000256" key="5">
    <source>
        <dbReference type="ARBA" id="ARBA00022989"/>
    </source>
</evidence>
<keyword evidence="6 8" id="KW-0472">Membrane</keyword>
<sequence>MKLRAQTRRPHHETIIALIDVVFFLLVFFMLIGRMEATAPFDVVPPIAQTGSDLPAGGLAISVDNDGALALGDTLVEHDALLAHVAEAITHQPDKLIRVTANGSTRLQQVLPLVAEIEALGAKEVALVVTPDPT</sequence>
<evidence type="ECO:0000256" key="7">
    <source>
        <dbReference type="RuleBase" id="RU003879"/>
    </source>
</evidence>
<name>A0A5B8IYP4_9RHOB</name>
<dbReference type="OrthoDB" id="7853746at2"/>
<keyword evidence="10" id="KW-1185">Reference proteome</keyword>
<keyword evidence="7" id="KW-0813">Transport</keyword>
<comment type="similarity">
    <text evidence="2 7">Belongs to the ExbD/TolR family.</text>
</comment>
<keyword evidence="9" id="KW-0614">Plasmid</keyword>
<reference evidence="9 10" key="1">
    <citation type="submission" date="2019-07" db="EMBL/GenBank/DDBJ databases">
        <title>Litoreibacter alkalisoli sp. nov., isolated from saline-alkaline soil.</title>
        <authorList>
            <person name="Wang S."/>
            <person name="Xu L."/>
            <person name="Xing Y.-T."/>
            <person name="Sun J.-Q."/>
        </authorList>
    </citation>
    <scope>NUCLEOTIDE SEQUENCE [LARGE SCALE GENOMIC DNA]</scope>
    <source>
        <strain evidence="9 10">LN3S51</strain>
        <plasmid evidence="9 10">unnamed3</plasmid>
    </source>
</reference>
<evidence type="ECO:0000256" key="2">
    <source>
        <dbReference type="ARBA" id="ARBA00005811"/>
    </source>
</evidence>
<proteinExistence type="inferred from homology"/>
<comment type="subcellular location">
    <subcellularLocation>
        <location evidence="1">Cell membrane</location>
        <topology evidence="1">Single-pass membrane protein</topology>
    </subcellularLocation>
    <subcellularLocation>
        <location evidence="7">Cell membrane</location>
        <topology evidence="7">Single-pass type II membrane protein</topology>
    </subcellularLocation>
</comment>